<dbReference type="AlphaFoldDB" id="A0A2Y9C8G4"/>
<dbReference type="InterPro" id="IPR011049">
    <property type="entry name" value="Serralysin-like_metalloprot_C"/>
</dbReference>
<dbReference type="Proteomes" id="UP000251571">
    <property type="component" value="Unassembled WGS sequence"/>
</dbReference>
<reference evidence="1 3" key="2">
    <citation type="submission" date="2018-03" db="EMBL/GenBank/DDBJ databases">
        <title>Genomic Encyclopedia of Archaeal and Bacterial Type Strains, Phase II (KMG-II): from individual species to whole genera.</title>
        <authorList>
            <person name="Goeker M."/>
        </authorList>
    </citation>
    <scope>NUCLEOTIDE SEQUENCE [LARGE SCALE GENOMIC DNA]</scope>
    <source>
        <strain evidence="1 3">DSM 25227</strain>
    </source>
</reference>
<dbReference type="Proteomes" id="UP000245839">
    <property type="component" value="Unassembled WGS sequence"/>
</dbReference>
<evidence type="ECO:0008006" key="5">
    <source>
        <dbReference type="Google" id="ProtNLM"/>
    </source>
</evidence>
<reference evidence="2 4" key="1">
    <citation type="submission" date="2016-10" db="EMBL/GenBank/DDBJ databases">
        <authorList>
            <person name="Cai Z."/>
        </authorList>
    </citation>
    <scope>NUCLEOTIDE SEQUENCE [LARGE SCALE GENOMIC DNA]</scope>
    <source>
        <strain evidence="2 4">DSM 25227</strain>
    </source>
</reference>
<dbReference type="RefSeq" id="WP_109565347.1">
    <property type="nucleotide sequence ID" value="NZ_QGDJ01000009.1"/>
</dbReference>
<dbReference type="InterPro" id="IPR001343">
    <property type="entry name" value="Hemolysn_Ca-bd"/>
</dbReference>
<evidence type="ECO:0000313" key="2">
    <source>
        <dbReference type="EMBL" id="SSA49003.1"/>
    </source>
</evidence>
<gene>
    <name evidence="1" type="ORF">BCF38_10913</name>
    <name evidence="2" type="ORF">SAMN05421539_10913</name>
</gene>
<dbReference type="Pfam" id="PF00353">
    <property type="entry name" value="HemolysinCabind"/>
    <property type="match status" value="2"/>
</dbReference>
<evidence type="ECO:0000313" key="4">
    <source>
        <dbReference type="Proteomes" id="UP000251571"/>
    </source>
</evidence>
<organism evidence="2 4">
    <name type="scientific">Jannaschia seohaensis</name>
    <dbReference type="NCBI Taxonomy" id="475081"/>
    <lineage>
        <taxon>Bacteria</taxon>
        <taxon>Pseudomonadati</taxon>
        <taxon>Pseudomonadota</taxon>
        <taxon>Alphaproteobacteria</taxon>
        <taxon>Rhodobacterales</taxon>
        <taxon>Roseobacteraceae</taxon>
        <taxon>Jannaschia</taxon>
    </lineage>
</organism>
<dbReference type="GO" id="GO:0005509">
    <property type="term" value="F:calcium ion binding"/>
    <property type="evidence" value="ECO:0007669"/>
    <property type="project" value="InterPro"/>
</dbReference>
<dbReference type="EMBL" id="UETC01000009">
    <property type="protein sequence ID" value="SSA49003.1"/>
    <property type="molecule type" value="Genomic_DNA"/>
</dbReference>
<proteinExistence type="predicted"/>
<protein>
    <recommendedName>
        <fullName evidence="5">Hemolysin type calcium-binding protein</fullName>
    </recommendedName>
</protein>
<dbReference type="EMBL" id="QGDJ01000009">
    <property type="protein sequence ID" value="PWJ16129.1"/>
    <property type="molecule type" value="Genomic_DNA"/>
</dbReference>
<evidence type="ECO:0000313" key="3">
    <source>
        <dbReference type="Proteomes" id="UP000245839"/>
    </source>
</evidence>
<sequence>MEIFDAWDLHMIIAPGQFDCCDKIISTNDAPSSSPISGIFTHETNDESDWSGKIASGFAGRFEAPRNAPGIKGDDVFRIAGADNDTIIANGGDDLIRLVSDNDSVLAGAGDDLRVFDSDSQSDADTLDGGEGGDVLFF</sequence>
<evidence type="ECO:0000313" key="1">
    <source>
        <dbReference type="EMBL" id="PWJ16129.1"/>
    </source>
</evidence>
<keyword evidence="3" id="KW-1185">Reference proteome</keyword>
<dbReference type="SUPFAM" id="SSF51120">
    <property type="entry name" value="beta-Roll"/>
    <property type="match status" value="1"/>
</dbReference>
<name>A0A2Y9C8G4_9RHOB</name>
<accession>A0A2Y9C8G4</accession>